<feature type="transmembrane region" description="Helical" evidence="1">
    <location>
        <begin position="125"/>
        <end position="146"/>
    </location>
</feature>
<dbReference type="EMBL" id="JACIVA010000052">
    <property type="protein sequence ID" value="MBB1097905.1"/>
    <property type="molecule type" value="Genomic_DNA"/>
</dbReference>
<dbReference type="Proteomes" id="UP000517106">
    <property type="component" value="Unassembled WGS sequence"/>
</dbReference>
<reference evidence="3 4" key="1">
    <citation type="submission" date="2020-07" db="EMBL/GenBank/DDBJ databases">
        <title>Description of Limosilactobacillus balticus sp. nov., Limosilactobacillus agrestis sp. nov., Limosilactobacillus albertensis sp. nov., Limosilactobacillus rudii sp. nov., Limosilactobacillus fastidiosus sp. nov., five novel Limosilactobacillus species isolated from the vertebrate gastrointestinal tract, and proposal of 6 subspecies of Limosilactobacillus reuteri adapted to the gastrointestinal tract of specific vertebrate hosts.</title>
        <authorList>
            <person name="Li F."/>
            <person name="Cheng C."/>
            <person name="Zheng J."/>
            <person name="Quevedo R.M."/>
            <person name="Li J."/>
            <person name="Roos S."/>
            <person name="Gaenzle M.G."/>
            <person name="Walter J."/>
        </authorList>
    </citation>
    <scope>NUCLEOTIDE SEQUENCE [LARGE SCALE GENOMIC DNA]</scope>
    <source>
        <strain evidence="3 4">STM2_1</strain>
    </source>
</reference>
<keyword evidence="1" id="KW-0812">Transmembrane</keyword>
<feature type="transmembrane region" description="Helical" evidence="1">
    <location>
        <begin position="177"/>
        <end position="194"/>
    </location>
</feature>
<protein>
    <submittedName>
        <fullName evidence="3">Acyltransferase family protein</fullName>
    </submittedName>
</protein>
<feature type="transmembrane region" description="Helical" evidence="1">
    <location>
        <begin position="73"/>
        <end position="93"/>
    </location>
</feature>
<dbReference type="PANTHER" id="PTHR37312:SF1">
    <property type="entry name" value="MEMBRANE-BOUND ACYLTRANSFERASE YKRP-RELATED"/>
    <property type="match status" value="1"/>
</dbReference>
<evidence type="ECO:0000256" key="1">
    <source>
        <dbReference type="SAM" id="Phobius"/>
    </source>
</evidence>
<evidence type="ECO:0000259" key="2">
    <source>
        <dbReference type="Pfam" id="PF01757"/>
    </source>
</evidence>
<evidence type="ECO:0000313" key="4">
    <source>
        <dbReference type="Proteomes" id="UP000517106"/>
    </source>
</evidence>
<feature type="domain" description="Acyltransferase 3" evidence="2">
    <location>
        <begin position="11"/>
        <end position="303"/>
    </location>
</feature>
<dbReference type="PANTHER" id="PTHR37312">
    <property type="entry name" value="MEMBRANE-BOUND ACYLTRANSFERASE YKRP-RELATED"/>
    <property type="match status" value="1"/>
</dbReference>
<keyword evidence="3" id="KW-0808">Transferase</keyword>
<feature type="transmembrane region" description="Helical" evidence="1">
    <location>
        <begin position="274"/>
        <end position="290"/>
    </location>
</feature>
<accession>A0A7W3YNP6</accession>
<organism evidence="3 4">
    <name type="scientific">Limosilactobacillus rudii</name>
    <dbReference type="NCBI Taxonomy" id="2759755"/>
    <lineage>
        <taxon>Bacteria</taxon>
        <taxon>Bacillati</taxon>
        <taxon>Bacillota</taxon>
        <taxon>Bacilli</taxon>
        <taxon>Lactobacillales</taxon>
        <taxon>Lactobacillaceae</taxon>
        <taxon>Limosilactobacillus</taxon>
    </lineage>
</organism>
<evidence type="ECO:0000313" key="3">
    <source>
        <dbReference type="EMBL" id="MBB1097905.1"/>
    </source>
</evidence>
<gene>
    <name evidence="3" type="ORF">H5S09_08155</name>
</gene>
<comment type="caution">
    <text evidence="3">The sequence shown here is derived from an EMBL/GenBank/DDBJ whole genome shotgun (WGS) entry which is preliminary data.</text>
</comment>
<keyword evidence="1" id="KW-1133">Transmembrane helix</keyword>
<sequence>MERSKKSGRIEWVDIAKAIAIILMVVGHECPQRSIITFIFSFHMPLFFIMSGYTAGRVTTWSKFFNKSKKNFIMTWLLAVLMIILLGFEILVVQGKGISHILSLDLKGIIWGSNYGVNHLNNVGVMWFLIVFFWAKLLYNFLEVIVPNKYNGLLLGVLSYFAFIISNKVWLPQAFDIVPIAAFFMWTGSYLKSIQSKLDFNTTQGSLLLAAIFIFWIAMMQNYIYIDMSVRHYPLFIFSILEAIAGTISMSLISNCFSKIGEFKALKIIGRHTLAVLCIHHLDLYWLWWGPFISKWYFALILRLVIDLTVLFLFLMFKKYIRERKVK</sequence>
<feature type="transmembrane region" description="Helical" evidence="1">
    <location>
        <begin position="34"/>
        <end position="53"/>
    </location>
</feature>
<dbReference type="Pfam" id="PF01757">
    <property type="entry name" value="Acyl_transf_3"/>
    <property type="match status" value="1"/>
</dbReference>
<proteinExistence type="predicted"/>
<keyword evidence="1" id="KW-0472">Membrane</keyword>
<dbReference type="InterPro" id="IPR002656">
    <property type="entry name" value="Acyl_transf_3_dom"/>
</dbReference>
<keyword evidence="3" id="KW-0012">Acyltransferase</keyword>
<dbReference type="RefSeq" id="WP_182596619.1">
    <property type="nucleotide sequence ID" value="NZ_JACIVA010000052.1"/>
</dbReference>
<feature type="transmembrane region" description="Helical" evidence="1">
    <location>
        <begin position="296"/>
        <end position="317"/>
    </location>
</feature>
<dbReference type="InterPro" id="IPR052734">
    <property type="entry name" value="Nod_factor_acetyltransferase"/>
</dbReference>
<feature type="transmembrane region" description="Helical" evidence="1">
    <location>
        <begin position="232"/>
        <end position="253"/>
    </location>
</feature>
<dbReference type="AlphaFoldDB" id="A0A7W3YNP6"/>
<name>A0A7W3YNP6_9LACO</name>
<dbReference type="GO" id="GO:0016747">
    <property type="term" value="F:acyltransferase activity, transferring groups other than amino-acyl groups"/>
    <property type="evidence" value="ECO:0007669"/>
    <property type="project" value="InterPro"/>
</dbReference>
<feature type="transmembrane region" description="Helical" evidence="1">
    <location>
        <begin position="206"/>
        <end position="226"/>
    </location>
</feature>
<keyword evidence="4" id="KW-1185">Reference proteome</keyword>